<feature type="transmembrane region" description="Helical" evidence="1">
    <location>
        <begin position="21"/>
        <end position="43"/>
    </location>
</feature>
<proteinExistence type="predicted"/>
<keyword evidence="3" id="KW-1185">Reference proteome</keyword>
<feature type="transmembrane region" description="Helical" evidence="1">
    <location>
        <begin position="101"/>
        <end position="119"/>
    </location>
</feature>
<protein>
    <submittedName>
        <fullName evidence="2">Uncharacterized protein</fullName>
    </submittedName>
</protein>
<feature type="transmembrane region" description="Helical" evidence="1">
    <location>
        <begin position="161"/>
        <end position="181"/>
    </location>
</feature>
<evidence type="ECO:0000313" key="3">
    <source>
        <dbReference type="Proteomes" id="UP000319502"/>
    </source>
</evidence>
<comment type="caution">
    <text evidence="2">The sequence shown here is derived from an EMBL/GenBank/DDBJ whole genome shotgun (WGS) entry which is preliminary data.</text>
</comment>
<keyword evidence="1" id="KW-1133">Transmembrane helix</keyword>
<dbReference type="RefSeq" id="WP_144308611.1">
    <property type="nucleotide sequence ID" value="NZ_VMNK01000003.1"/>
</dbReference>
<reference evidence="2 3" key="1">
    <citation type="submission" date="2019-07" db="EMBL/GenBank/DDBJ databases">
        <title>The pathways for chlorine oxyanion respiration interact through the shared metabolite chlorate.</title>
        <authorList>
            <person name="Barnum T.P."/>
            <person name="Cheng Y."/>
            <person name="Hill K.A."/>
            <person name="Lucas L.N."/>
            <person name="Carlson H.K."/>
            <person name="Coates J.D."/>
        </authorList>
    </citation>
    <scope>NUCLEOTIDE SEQUENCE [LARGE SCALE GENOMIC DNA]</scope>
    <source>
        <strain evidence="2 3">SFB-3</strain>
    </source>
</reference>
<evidence type="ECO:0000256" key="1">
    <source>
        <dbReference type="SAM" id="Phobius"/>
    </source>
</evidence>
<evidence type="ECO:0000313" key="2">
    <source>
        <dbReference type="EMBL" id="TVO59109.1"/>
    </source>
</evidence>
<sequence length="293" mass="32266">MENTLTEAPPPHKCRLGVAGWATSFALLISVLTLALTLIGYGYDLAYLEPFGLSPEMVGRSPLDFLMRSYRPLMHWTEPMARIWNLGTFLSWLESWLSSQTVQLLMAALGITLTIAIYLTQAWRPIIRPTLGQMTTTLRAHHYIAPALRVFRRLTPCRSRLLGYLGWLAVPLGFVSAASAVYLITSLVLSLLFVMIVYIPSLGVSSGSADAKIQVITAQTCDLRQARVAPCVRIRDENGAGENVQGRLIDISGGRAYLFVANTGSDGRQFVSVPLDHKTVELVATLRVTEPHP</sequence>
<keyword evidence="1" id="KW-0472">Membrane</keyword>
<organism evidence="2 3">
    <name type="scientific">Denitromonas halophila</name>
    <dbReference type="NCBI Taxonomy" id="1629404"/>
    <lineage>
        <taxon>Bacteria</taxon>
        <taxon>Pseudomonadati</taxon>
        <taxon>Pseudomonadota</taxon>
        <taxon>Betaproteobacteria</taxon>
        <taxon>Rhodocyclales</taxon>
        <taxon>Zoogloeaceae</taxon>
        <taxon>Denitromonas</taxon>
    </lineage>
</organism>
<accession>A0A557R1R9</accession>
<dbReference type="Proteomes" id="UP000319502">
    <property type="component" value="Unassembled WGS sequence"/>
</dbReference>
<dbReference type="EMBL" id="VMNK01000003">
    <property type="protein sequence ID" value="TVO59109.1"/>
    <property type="molecule type" value="Genomic_DNA"/>
</dbReference>
<dbReference type="AlphaFoldDB" id="A0A557R1R9"/>
<feature type="transmembrane region" description="Helical" evidence="1">
    <location>
        <begin position="187"/>
        <end position="204"/>
    </location>
</feature>
<gene>
    <name evidence="2" type="ORF">FHP91_05540</name>
</gene>
<name>A0A557R1R9_9RHOO</name>
<keyword evidence="1" id="KW-0812">Transmembrane</keyword>